<evidence type="ECO:0000256" key="2">
    <source>
        <dbReference type="ARBA" id="ARBA00022723"/>
    </source>
</evidence>
<dbReference type="InterPro" id="IPR023214">
    <property type="entry name" value="HAD_sf"/>
</dbReference>
<name>A0A1G1VCE1_9BACT</name>
<dbReference type="Proteomes" id="UP000178272">
    <property type="component" value="Unassembled WGS sequence"/>
</dbReference>
<comment type="cofactor">
    <cofactor evidence="1">
        <name>Mg(2+)</name>
        <dbReference type="ChEBI" id="CHEBI:18420"/>
    </cofactor>
</comment>
<dbReference type="STRING" id="1797517.A3F61_01635"/>
<dbReference type="SUPFAM" id="SSF56784">
    <property type="entry name" value="HAD-like"/>
    <property type="match status" value="1"/>
</dbReference>
<dbReference type="PANTHER" id="PTHR46470">
    <property type="entry name" value="N-ACYLNEURAMINATE-9-PHOSPHATASE"/>
    <property type="match status" value="1"/>
</dbReference>
<comment type="caution">
    <text evidence="5">The sequence shown here is derived from an EMBL/GenBank/DDBJ whole genome shotgun (WGS) entry which is preliminary data.</text>
</comment>
<dbReference type="InterPro" id="IPR036412">
    <property type="entry name" value="HAD-like_sf"/>
</dbReference>
<keyword evidence="3" id="KW-0378">Hydrolase</keyword>
<accession>A0A1G1VCE1</accession>
<dbReference type="PRINTS" id="PR00413">
    <property type="entry name" value="HADHALOGNASE"/>
</dbReference>
<dbReference type="InterPro" id="IPR006549">
    <property type="entry name" value="HAD-SF_hydro_IIIA"/>
</dbReference>
<evidence type="ECO:0008006" key="7">
    <source>
        <dbReference type="Google" id="ProtNLM"/>
    </source>
</evidence>
<dbReference type="InterPro" id="IPR051400">
    <property type="entry name" value="HAD-like_hydrolase"/>
</dbReference>
<evidence type="ECO:0000256" key="1">
    <source>
        <dbReference type="ARBA" id="ARBA00001946"/>
    </source>
</evidence>
<evidence type="ECO:0000313" key="5">
    <source>
        <dbReference type="EMBL" id="OGY13055.1"/>
    </source>
</evidence>
<evidence type="ECO:0000313" key="6">
    <source>
        <dbReference type="Proteomes" id="UP000178272"/>
    </source>
</evidence>
<organism evidence="5 6">
    <name type="scientific">Candidatus Blackburnbacteria bacterium RIFCSPHIGHO2_12_FULL_41_13b</name>
    <dbReference type="NCBI Taxonomy" id="1797517"/>
    <lineage>
        <taxon>Bacteria</taxon>
        <taxon>Candidatus Blackburniibacteriota</taxon>
    </lineage>
</organism>
<reference evidence="5 6" key="1">
    <citation type="journal article" date="2016" name="Nat. Commun.">
        <title>Thousands of microbial genomes shed light on interconnected biogeochemical processes in an aquifer system.</title>
        <authorList>
            <person name="Anantharaman K."/>
            <person name="Brown C.T."/>
            <person name="Hug L.A."/>
            <person name="Sharon I."/>
            <person name="Castelle C.J."/>
            <person name="Probst A.J."/>
            <person name="Thomas B.C."/>
            <person name="Singh A."/>
            <person name="Wilkins M.J."/>
            <person name="Karaoz U."/>
            <person name="Brodie E.L."/>
            <person name="Williams K.H."/>
            <person name="Hubbard S.S."/>
            <person name="Banfield J.F."/>
        </authorList>
    </citation>
    <scope>NUCLEOTIDE SEQUENCE [LARGE SCALE GENOMIC DNA]</scope>
</reference>
<dbReference type="Gene3D" id="1.10.150.520">
    <property type="match status" value="1"/>
</dbReference>
<keyword evidence="2" id="KW-0479">Metal-binding</keyword>
<dbReference type="GO" id="GO:0016791">
    <property type="term" value="F:phosphatase activity"/>
    <property type="evidence" value="ECO:0007669"/>
    <property type="project" value="TreeGrafter"/>
</dbReference>
<dbReference type="NCBIfam" id="TIGR01549">
    <property type="entry name" value="HAD-SF-IA-v1"/>
    <property type="match status" value="1"/>
</dbReference>
<dbReference type="NCBIfam" id="TIGR01662">
    <property type="entry name" value="HAD-SF-IIIA"/>
    <property type="match status" value="1"/>
</dbReference>
<dbReference type="Pfam" id="PF13419">
    <property type="entry name" value="HAD_2"/>
    <property type="match status" value="1"/>
</dbReference>
<dbReference type="InterPro" id="IPR041492">
    <property type="entry name" value="HAD_2"/>
</dbReference>
<dbReference type="Gene3D" id="3.40.50.1000">
    <property type="entry name" value="HAD superfamily/HAD-like"/>
    <property type="match status" value="1"/>
</dbReference>
<keyword evidence="4" id="KW-0460">Magnesium</keyword>
<protein>
    <recommendedName>
        <fullName evidence="7">HAD family hydrolase</fullName>
    </recommendedName>
</protein>
<gene>
    <name evidence="5" type="ORF">A3F61_01635</name>
</gene>
<dbReference type="EMBL" id="MHCA01000003">
    <property type="protein sequence ID" value="OGY13055.1"/>
    <property type="molecule type" value="Genomic_DNA"/>
</dbReference>
<sequence>MIKAVIFDLDDTLCNASEVMEKTLRTIFEENLSHYPDKTVEEMVALNKQAFKEIFLDPSISVPSASILIWFRIFELMGKKPPIKAIMRIVEGYWEENTKQLKTTPGTFELLDYLKENKIKIGVLTNGAFIGQAKKLAILGLDEKIDCFVASDMCLCDKPDPKAFLYILSKMDALPHEAIMVGDRIDNDINGAKRLGMKGILVGNKGISGNNSADLVVQNLRDCIPFVESLNKKIENSTLLQDFQY</sequence>
<dbReference type="SFLD" id="SFLDG01129">
    <property type="entry name" value="C1.5:_HAD__Beta-PGM__Phosphata"/>
    <property type="match status" value="1"/>
</dbReference>
<dbReference type="AlphaFoldDB" id="A0A1G1VCE1"/>
<evidence type="ECO:0000256" key="4">
    <source>
        <dbReference type="ARBA" id="ARBA00022842"/>
    </source>
</evidence>
<dbReference type="InterPro" id="IPR006439">
    <property type="entry name" value="HAD-SF_hydro_IA"/>
</dbReference>
<evidence type="ECO:0000256" key="3">
    <source>
        <dbReference type="ARBA" id="ARBA00022801"/>
    </source>
</evidence>
<dbReference type="GO" id="GO:0044281">
    <property type="term" value="P:small molecule metabolic process"/>
    <property type="evidence" value="ECO:0007669"/>
    <property type="project" value="UniProtKB-ARBA"/>
</dbReference>
<dbReference type="GO" id="GO:0046872">
    <property type="term" value="F:metal ion binding"/>
    <property type="evidence" value="ECO:0007669"/>
    <property type="project" value="UniProtKB-KW"/>
</dbReference>
<proteinExistence type="predicted"/>
<dbReference type="PANTHER" id="PTHR46470:SF2">
    <property type="entry name" value="GLYCERALDEHYDE 3-PHOSPHATE PHOSPHATASE"/>
    <property type="match status" value="1"/>
</dbReference>
<dbReference type="SFLD" id="SFLDS00003">
    <property type="entry name" value="Haloacid_Dehalogenase"/>
    <property type="match status" value="1"/>
</dbReference>